<dbReference type="PANTHER" id="PTHR32294">
    <property type="entry name" value="DNA POLYMERASE III SUBUNIT ALPHA"/>
    <property type="match status" value="1"/>
</dbReference>
<dbReference type="InterPro" id="IPR004013">
    <property type="entry name" value="PHP_dom"/>
</dbReference>
<dbReference type="FunFam" id="1.10.150.870:FF:000002">
    <property type="entry name" value="Error-prone DNA polymerase"/>
    <property type="match status" value="1"/>
</dbReference>
<keyword evidence="9 13" id="KW-0227">DNA damage</keyword>
<evidence type="ECO:0000256" key="3">
    <source>
        <dbReference type="ARBA" id="ARBA00012417"/>
    </source>
</evidence>
<dbReference type="InterPro" id="IPR011708">
    <property type="entry name" value="DNA_pol3_alpha_NTPase_dom"/>
</dbReference>
<dbReference type="EMBL" id="JACHHQ010000001">
    <property type="protein sequence ID" value="MBB5198717.1"/>
    <property type="molecule type" value="Genomic_DNA"/>
</dbReference>
<keyword evidence="16" id="KW-1185">Reference proteome</keyword>
<evidence type="ECO:0000256" key="8">
    <source>
        <dbReference type="ARBA" id="ARBA00022705"/>
    </source>
</evidence>
<sequence>MYNTSPKSILPDYAELHCASNFSFLRGASHPEELVARAAKCGYRALAITDECSLAGVVRAHTEAREQQLHLIIGSQFQLMDHESNPTFSIIVLAQNREGYGNLSELITLARTRAIKGTYRLSADDLSSPDSTKKPLEDEHAYAHLRNLPDCLVILLATHGIDADTLATQAEWLRNTFPQRGWMGLTLLHRADDDQHRATVEMVANKLMIPIVATGDVCMHVRSRKPLQDTLTAIRLGRPVSACGYALAPNAEQHLRTRLRLANLYSPAALAATMEIARLCTFSLNELRYEYPDELVPAGQTPTTYLRQETYIGAHHLFPEGIPLKVQKQVEQELDLINDLGYASYFLTVYDIVQFARSQDILCQGRGSAANSAVCYCLGITAVDPDRSTLLFERFISKERNEPPDIDVDFEHQRREEVIQYIYNKYGRLRAALTAVVISYRPRSVLRDVGKALGVDLGIVDQVAKSHRWWDDKHNLDQRFIECGIDPQSAVAQQWAALSQSLLGFPRHLSQHPGGFVISRGKLSRMVPIENATMKDRSVVQWDKDDLDALGLLKVDILALGMLTMLRRALAMVAQQRGEPFELRDIPPEDTPTYDMICKADTVGVFQIESRAQMSMLPRLQPRTFYDLVIEVAIVRPGPIQGGMVHPYLRRKQNQEKDTLPNDELKVALGRTLGIPIFQEQVMQIAIIAAGFTPGEADGLRRAMAAWKRKGGLEKYREKLINGMTANNKYDKSYAEAIYSQIQGFGEYGFPESHAASFALLAYASAWLKCHEPEAFLCALLNSQPMGFYSPSQLTQDARRHDVEVLPVDVTISNWEATLEISSQPGATRRAVRLGLNLVRGLSADSVAAIEAARAIRPFNDIHDMAVRANLKRDQLQALAASNALIAMSGNRRQALWQSLVSAPDKDLLKTAKVAEPPLLLTTPSEAESLVNDYRTLGLTLGRHPLSFLRKQLSAKRFVPADVLNTFANDQLARGCGIVTVRQRPGTANGTMFVTIEDETGSINVIVWPSLVDKQRKELLSASLLGVYGVWQTKDKVSHLVAKRLVDLSALLGQLQTNSRDFC</sequence>
<reference evidence="15 16" key="1">
    <citation type="submission" date="2020-08" db="EMBL/GenBank/DDBJ databases">
        <title>Genomic Encyclopedia of Type Strains, Phase IV (KMG-IV): sequencing the most valuable type-strain genomes for metagenomic binning, comparative biology and taxonomic classification.</title>
        <authorList>
            <person name="Goeker M."/>
        </authorList>
    </citation>
    <scope>NUCLEOTIDE SEQUENCE [LARGE SCALE GENOMIC DNA]</scope>
    <source>
        <strain evidence="15 16">DSM 23240</strain>
    </source>
</reference>
<dbReference type="PANTHER" id="PTHR32294:SF4">
    <property type="entry name" value="ERROR-PRONE DNA POLYMERASE"/>
    <property type="match status" value="1"/>
</dbReference>
<dbReference type="GO" id="GO:0003887">
    <property type="term" value="F:DNA-directed DNA polymerase activity"/>
    <property type="evidence" value="ECO:0007669"/>
    <property type="project" value="UniProtKB-UniRule"/>
</dbReference>
<dbReference type="SUPFAM" id="SSF89550">
    <property type="entry name" value="PHP domain-like"/>
    <property type="match status" value="1"/>
</dbReference>
<evidence type="ECO:0000256" key="7">
    <source>
        <dbReference type="ARBA" id="ARBA00022695"/>
    </source>
</evidence>
<gene>
    <name evidence="13" type="primary">dnaE2</name>
    <name evidence="15" type="ORF">HNR39_000527</name>
</gene>
<proteinExistence type="inferred from homology"/>
<evidence type="ECO:0000256" key="11">
    <source>
        <dbReference type="ARBA" id="ARBA00023204"/>
    </source>
</evidence>
<dbReference type="GO" id="GO:0009432">
    <property type="term" value="P:SOS response"/>
    <property type="evidence" value="ECO:0007669"/>
    <property type="project" value="UniProtKB-ARBA"/>
</dbReference>
<evidence type="ECO:0000256" key="4">
    <source>
        <dbReference type="ARBA" id="ARBA00017273"/>
    </source>
</evidence>
<dbReference type="InterPro" id="IPR029460">
    <property type="entry name" value="DNAPol_HHH"/>
</dbReference>
<dbReference type="Proteomes" id="UP000571084">
    <property type="component" value="Unassembled WGS sequence"/>
</dbReference>
<dbReference type="Gene3D" id="1.10.150.870">
    <property type="match status" value="1"/>
</dbReference>
<evidence type="ECO:0000256" key="12">
    <source>
        <dbReference type="ARBA" id="ARBA00049244"/>
    </source>
</evidence>
<dbReference type="Pfam" id="PF02811">
    <property type="entry name" value="PHP"/>
    <property type="match status" value="1"/>
</dbReference>
<organism evidence="15 16">
    <name type="scientific">Glaciimonas immobilis</name>
    <dbReference type="NCBI Taxonomy" id="728004"/>
    <lineage>
        <taxon>Bacteria</taxon>
        <taxon>Pseudomonadati</taxon>
        <taxon>Pseudomonadota</taxon>
        <taxon>Betaproteobacteria</taxon>
        <taxon>Burkholderiales</taxon>
        <taxon>Oxalobacteraceae</taxon>
        <taxon>Glaciimonas</taxon>
    </lineage>
</organism>
<dbReference type="Gene3D" id="3.20.20.140">
    <property type="entry name" value="Metal-dependent hydrolases"/>
    <property type="match status" value="1"/>
</dbReference>
<accession>A0A840RKG9</accession>
<evidence type="ECO:0000256" key="9">
    <source>
        <dbReference type="ARBA" id="ARBA00022763"/>
    </source>
</evidence>
<dbReference type="SMART" id="SM00481">
    <property type="entry name" value="POLIIIAc"/>
    <property type="match status" value="1"/>
</dbReference>
<comment type="similarity">
    <text evidence="2 13">Belongs to the DNA polymerase type-C family. DnaE2 subfamily.</text>
</comment>
<keyword evidence="11 13" id="KW-0234">DNA repair</keyword>
<dbReference type="InterPro" id="IPR004365">
    <property type="entry name" value="NA-bd_OB_tRNA"/>
</dbReference>
<dbReference type="Pfam" id="PF01336">
    <property type="entry name" value="tRNA_anti-codon"/>
    <property type="match status" value="1"/>
</dbReference>
<name>A0A840RKG9_9BURK</name>
<keyword evidence="6 13" id="KW-0808">Transferase</keyword>
<dbReference type="CDD" id="cd07434">
    <property type="entry name" value="PHP_PolIIIA_DnaE2"/>
    <property type="match status" value="1"/>
</dbReference>
<dbReference type="InterPro" id="IPR023073">
    <property type="entry name" value="DnaE2"/>
</dbReference>
<protein>
    <recommendedName>
        <fullName evidence="4 13">Error-prone DNA polymerase</fullName>
        <ecNumber evidence="3 13">2.7.7.7</ecNumber>
    </recommendedName>
</protein>
<dbReference type="AlphaFoldDB" id="A0A840RKG9"/>
<evidence type="ECO:0000313" key="16">
    <source>
        <dbReference type="Proteomes" id="UP000571084"/>
    </source>
</evidence>
<dbReference type="NCBIfam" id="NF004225">
    <property type="entry name" value="PRK05672.1"/>
    <property type="match status" value="1"/>
</dbReference>
<keyword evidence="10 13" id="KW-0239">DNA-directed DNA polymerase</keyword>
<evidence type="ECO:0000256" key="1">
    <source>
        <dbReference type="ARBA" id="ARBA00004496"/>
    </source>
</evidence>
<comment type="subcellular location">
    <subcellularLocation>
        <location evidence="1 13">Cytoplasm</location>
    </subcellularLocation>
</comment>
<keyword evidence="5 13" id="KW-0963">Cytoplasm</keyword>
<evidence type="ECO:0000259" key="14">
    <source>
        <dbReference type="SMART" id="SM00481"/>
    </source>
</evidence>
<keyword evidence="8 13" id="KW-0235">DNA replication</keyword>
<comment type="function">
    <text evidence="13">DNA polymerase involved in damage-induced mutagenesis and translesion synthesis (TLS). It is not the major replicative DNA polymerase.</text>
</comment>
<comment type="caution">
    <text evidence="15">The sequence shown here is derived from an EMBL/GenBank/DDBJ whole genome shotgun (WGS) entry which is preliminary data.</text>
</comment>
<dbReference type="InterPro" id="IPR040982">
    <property type="entry name" value="DNA_pol3_finger"/>
</dbReference>
<feature type="domain" description="Polymerase/histidinol phosphatase N-terminal" evidence="14">
    <location>
        <begin position="14"/>
        <end position="81"/>
    </location>
</feature>
<dbReference type="NCBIfam" id="TIGR00594">
    <property type="entry name" value="polc"/>
    <property type="match status" value="1"/>
</dbReference>
<dbReference type="Pfam" id="PF14579">
    <property type="entry name" value="HHH_6"/>
    <property type="match status" value="1"/>
</dbReference>
<dbReference type="Pfam" id="PF07733">
    <property type="entry name" value="DNA_pol3_alpha"/>
    <property type="match status" value="1"/>
</dbReference>
<comment type="catalytic activity">
    <reaction evidence="12 13">
        <text>DNA(n) + a 2'-deoxyribonucleoside 5'-triphosphate = DNA(n+1) + diphosphate</text>
        <dbReference type="Rhea" id="RHEA:22508"/>
        <dbReference type="Rhea" id="RHEA-COMP:17339"/>
        <dbReference type="Rhea" id="RHEA-COMP:17340"/>
        <dbReference type="ChEBI" id="CHEBI:33019"/>
        <dbReference type="ChEBI" id="CHEBI:61560"/>
        <dbReference type="ChEBI" id="CHEBI:173112"/>
        <dbReference type="EC" id="2.7.7.7"/>
    </reaction>
</comment>
<dbReference type="RefSeq" id="WP_168052872.1">
    <property type="nucleotide sequence ID" value="NZ_JAAOZT010000002.1"/>
</dbReference>
<evidence type="ECO:0000256" key="5">
    <source>
        <dbReference type="ARBA" id="ARBA00022490"/>
    </source>
</evidence>
<dbReference type="InterPro" id="IPR004805">
    <property type="entry name" value="DnaE2/DnaE/PolC"/>
</dbReference>
<dbReference type="Pfam" id="PF17657">
    <property type="entry name" value="DNA_pol3_finger"/>
    <property type="match status" value="1"/>
</dbReference>
<dbReference type="GO" id="GO:0005737">
    <property type="term" value="C:cytoplasm"/>
    <property type="evidence" value="ECO:0007669"/>
    <property type="project" value="UniProtKB-SubCell"/>
</dbReference>
<evidence type="ECO:0000256" key="6">
    <source>
        <dbReference type="ARBA" id="ARBA00022679"/>
    </source>
</evidence>
<keyword evidence="7 13" id="KW-0548">Nucleotidyltransferase</keyword>
<evidence type="ECO:0000256" key="2">
    <source>
        <dbReference type="ARBA" id="ARBA00007391"/>
    </source>
</evidence>
<dbReference type="InterPro" id="IPR003141">
    <property type="entry name" value="Pol/His_phosphatase_N"/>
</dbReference>
<evidence type="ECO:0000256" key="13">
    <source>
        <dbReference type="HAMAP-Rule" id="MF_01902"/>
    </source>
</evidence>
<dbReference type="GO" id="GO:0006281">
    <property type="term" value="P:DNA repair"/>
    <property type="evidence" value="ECO:0007669"/>
    <property type="project" value="UniProtKB-UniRule"/>
</dbReference>
<dbReference type="GO" id="GO:0008408">
    <property type="term" value="F:3'-5' exonuclease activity"/>
    <property type="evidence" value="ECO:0007669"/>
    <property type="project" value="InterPro"/>
</dbReference>
<evidence type="ECO:0000256" key="10">
    <source>
        <dbReference type="ARBA" id="ARBA00022932"/>
    </source>
</evidence>
<dbReference type="GO" id="GO:0003676">
    <property type="term" value="F:nucleic acid binding"/>
    <property type="evidence" value="ECO:0007669"/>
    <property type="project" value="InterPro"/>
</dbReference>
<evidence type="ECO:0000313" key="15">
    <source>
        <dbReference type="EMBL" id="MBB5198717.1"/>
    </source>
</evidence>
<dbReference type="CDD" id="cd04485">
    <property type="entry name" value="DnaE_OBF"/>
    <property type="match status" value="1"/>
</dbReference>
<dbReference type="EC" id="2.7.7.7" evidence="3 13"/>
<dbReference type="GO" id="GO:0006260">
    <property type="term" value="P:DNA replication"/>
    <property type="evidence" value="ECO:0007669"/>
    <property type="project" value="UniProtKB-KW"/>
</dbReference>
<dbReference type="InterPro" id="IPR016195">
    <property type="entry name" value="Pol/histidinol_Pase-like"/>
</dbReference>
<dbReference type="HAMAP" id="MF_01902">
    <property type="entry name" value="DNApol_error_prone"/>
    <property type="match status" value="1"/>
</dbReference>